<keyword evidence="4 5" id="KW-0472">Membrane</keyword>
<feature type="transmembrane region" description="Helical" evidence="5">
    <location>
        <begin position="58"/>
        <end position="79"/>
    </location>
</feature>
<dbReference type="GeneID" id="36400971"/>
<dbReference type="SUPFAM" id="SSF103481">
    <property type="entry name" value="Multidrug resistance efflux transporter EmrE"/>
    <property type="match status" value="1"/>
</dbReference>
<evidence type="ECO:0000313" key="6">
    <source>
        <dbReference type="EMBL" id="CEG37865.1"/>
    </source>
</evidence>
<dbReference type="RefSeq" id="XP_024574234.1">
    <property type="nucleotide sequence ID" value="XM_024723237.1"/>
</dbReference>
<protein>
    <submittedName>
        <fullName evidence="6">Uncharacterized protein</fullName>
    </submittedName>
</protein>
<evidence type="ECO:0000256" key="2">
    <source>
        <dbReference type="ARBA" id="ARBA00022692"/>
    </source>
</evidence>
<dbReference type="Pfam" id="PF05653">
    <property type="entry name" value="Mg_trans_NIPA"/>
    <property type="match status" value="1"/>
</dbReference>
<dbReference type="InterPro" id="IPR037185">
    <property type="entry name" value="EmrE-like"/>
</dbReference>
<feature type="transmembrane region" description="Helical" evidence="5">
    <location>
        <begin position="85"/>
        <end position="104"/>
    </location>
</feature>
<dbReference type="Proteomes" id="UP000054928">
    <property type="component" value="Unassembled WGS sequence"/>
</dbReference>
<feature type="transmembrane region" description="Helical" evidence="5">
    <location>
        <begin position="113"/>
        <end position="130"/>
    </location>
</feature>
<dbReference type="GO" id="GO:0016020">
    <property type="term" value="C:membrane"/>
    <property type="evidence" value="ECO:0007669"/>
    <property type="project" value="UniProtKB-SubCell"/>
</dbReference>
<evidence type="ECO:0000313" key="7">
    <source>
        <dbReference type="Proteomes" id="UP000054928"/>
    </source>
</evidence>
<dbReference type="EMBL" id="CCYD01000291">
    <property type="protein sequence ID" value="CEG37865.1"/>
    <property type="molecule type" value="Genomic_DNA"/>
</dbReference>
<accession>A0A0P1ABD9</accession>
<keyword evidence="3 5" id="KW-1133">Transmembrane helix</keyword>
<dbReference type="PANTHER" id="PTHR12570:SF9">
    <property type="entry name" value="MAGNESIUM TRANSPORTER NIPA8-RELATED"/>
    <property type="match status" value="1"/>
</dbReference>
<dbReference type="InterPro" id="IPR008521">
    <property type="entry name" value="Mg_trans_NIPA"/>
</dbReference>
<feature type="transmembrane region" description="Helical" evidence="5">
    <location>
        <begin position="261"/>
        <end position="284"/>
    </location>
</feature>
<dbReference type="Gene3D" id="1.10.3730.20">
    <property type="match status" value="1"/>
</dbReference>
<evidence type="ECO:0000256" key="1">
    <source>
        <dbReference type="ARBA" id="ARBA00004141"/>
    </source>
</evidence>
<evidence type="ECO:0000256" key="4">
    <source>
        <dbReference type="ARBA" id="ARBA00023136"/>
    </source>
</evidence>
<comment type="subcellular location">
    <subcellularLocation>
        <location evidence="1">Membrane</location>
        <topology evidence="1">Multi-pass membrane protein</topology>
    </subcellularLocation>
</comment>
<evidence type="ECO:0000256" key="3">
    <source>
        <dbReference type="ARBA" id="ARBA00022989"/>
    </source>
</evidence>
<evidence type="ECO:0000256" key="5">
    <source>
        <dbReference type="SAM" id="Phobius"/>
    </source>
</evidence>
<proteinExistence type="predicted"/>
<keyword evidence="2 5" id="KW-0812">Transmembrane</keyword>
<name>A0A0P1ABD9_PLAHL</name>
<dbReference type="OMA" id="PMVYISI"/>
<feature type="transmembrane region" description="Helical" evidence="5">
    <location>
        <begin position="232"/>
        <end position="249"/>
    </location>
</feature>
<sequence length="432" mass="47600">MRLTFMEIVRKNKLHIKLQRVDLFPPTTKCVANRRKSPTDFAKGRSVGDKRGYFRQPFWVIGLLLVIGGSILDFVALGFLPQSLATPVGGSTMVANVVFASMFLKEKFTRSDAIGTTLVLLGIIIVATFAEKESACYTIHELVALYREPIFAVYASVITLSCSILYLLTRKMEHTLKHKGRSSREYKRFRKFHPVTYPALSGMFGAQSILFAKSTAELIKTTFDGDNQFVTFGAYAITLSMFVCVFMQIHWLAHGLQTFDAVFVVPVFQCFFISISIFGGGVYFKEFAKMSSLALGMFSLGSVITISGVVKLAHRDMHKLSPLRRFRAGTSVLIFIYRSQKACHDGASSPIKALKRSPVCAKEETNNFDVKAVSSKKRVMRLSKASVLPVGPDGASGVATTAIVTPGQVLPSSSPDKSDIISIDASQSFLVF</sequence>
<dbReference type="GO" id="GO:0015095">
    <property type="term" value="F:magnesium ion transmembrane transporter activity"/>
    <property type="evidence" value="ECO:0007669"/>
    <property type="project" value="InterPro"/>
</dbReference>
<dbReference type="OrthoDB" id="165382at2759"/>
<dbReference type="AlphaFoldDB" id="A0A0P1ABD9"/>
<dbReference type="PANTHER" id="PTHR12570">
    <property type="match status" value="1"/>
</dbReference>
<feature type="transmembrane region" description="Helical" evidence="5">
    <location>
        <begin position="150"/>
        <end position="168"/>
    </location>
</feature>
<organism evidence="6 7">
    <name type="scientific">Plasmopara halstedii</name>
    <name type="common">Downy mildew of sunflower</name>
    <dbReference type="NCBI Taxonomy" id="4781"/>
    <lineage>
        <taxon>Eukaryota</taxon>
        <taxon>Sar</taxon>
        <taxon>Stramenopiles</taxon>
        <taxon>Oomycota</taxon>
        <taxon>Peronosporomycetes</taxon>
        <taxon>Peronosporales</taxon>
        <taxon>Peronosporaceae</taxon>
        <taxon>Plasmopara</taxon>
    </lineage>
</organism>
<keyword evidence="7" id="KW-1185">Reference proteome</keyword>
<feature type="transmembrane region" description="Helical" evidence="5">
    <location>
        <begin position="290"/>
        <end position="310"/>
    </location>
</feature>
<reference evidence="7" key="1">
    <citation type="submission" date="2014-09" db="EMBL/GenBank/DDBJ databases">
        <authorList>
            <person name="Sharma Rahul"/>
            <person name="Thines Marco"/>
        </authorList>
    </citation>
    <scope>NUCLEOTIDE SEQUENCE [LARGE SCALE GENOMIC DNA]</scope>
</reference>